<gene>
    <name evidence="2" type="ORF">K3166_10095</name>
</gene>
<proteinExistence type="predicted"/>
<accession>A0ABX8ZCT9</accession>
<evidence type="ECO:0000313" key="3">
    <source>
        <dbReference type="Proteomes" id="UP000824280"/>
    </source>
</evidence>
<evidence type="ECO:0000313" key="2">
    <source>
        <dbReference type="EMBL" id="QZD86566.1"/>
    </source>
</evidence>
<keyword evidence="3" id="KW-1185">Reference proteome</keyword>
<sequence length="297" mass="32915">MSEIISVRIAAIIATLGRREAAQDLVGDLRAQTRLPDRTIFAVTTPDDAPDRDPLLANETLICDRKGSCVQRNLAIDIAADDCDILVFFDDDFIPDQHYLERLEEAFEDGPDIVGVTGLVVADGVSGAGIGRGEALQAIHRHAQAYPDGDPGRAQLFGLYGCNMAIRTSALCQRRFDEKLPLYGWLEDLDLTNQLMQEGRLVRINRLVGAHRGIKAGRTSGVRLGYSQVANPIYLIRKGTAPKRHMYENIFKYVAVNLLKSVRPEPFVDRRGRLRGNLVGLLDILRGKSSPERILDL</sequence>
<dbReference type="EC" id="2.4.-.-" evidence="2"/>
<name>A0ABX8ZCT9_9SPHN</name>
<dbReference type="InterPro" id="IPR001173">
    <property type="entry name" value="Glyco_trans_2-like"/>
</dbReference>
<dbReference type="RefSeq" id="WP_221422110.1">
    <property type="nucleotide sequence ID" value="NZ_CP081297.1"/>
</dbReference>
<dbReference type="Proteomes" id="UP000824280">
    <property type="component" value="Chromosome"/>
</dbReference>
<dbReference type="GO" id="GO:0016757">
    <property type="term" value="F:glycosyltransferase activity"/>
    <property type="evidence" value="ECO:0007669"/>
    <property type="project" value="UniProtKB-KW"/>
</dbReference>
<feature type="domain" description="Glycosyltransferase 2-like" evidence="1">
    <location>
        <begin position="65"/>
        <end position="124"/>
    </location>
</feature>
<dbReference type="EMBL" id="CP081297">
    <property type="protein sequence ID" value="QZD86566.1"/>
    <property type="molecule type" value="Genomic_DNA"/>
</dbReference>
<dbReference type="Gene3D" id="3.90.550.10">
    <property type="entry name" value="Spore Coat Polysaccharide Biosynthesis Protein SpsA, Chain A"/>
    <property type="match status" value="1"/>
</dbReference>
<keyword evidence="2" id="KW-0328">Glycosyltransferase</keyword>
<keyword evidence="2" id="KW-0808">Transferase</keyword>
<evidence type="ECO:0000259" key="1">
    <source>
        <dbReference type="Pfam" id="PF00535"/>
    </source>
</evidence>
<reference evidence="2 3" key="1">
    <citation type="submission" date="2021-08" db="EMBL/GenBank/DDBJ databases">
        <title>Comparative Genomics Analysis of the Genus Qipengyuania Reveals Extensive Genetic Diversity and Metabolic Versatility, Including the Description of Fifteen Novel Species.</title>
        <authorList>
            <person name="Liu Y."/>
        </authorList>
    </citation>
    <scope>NUCLEOTIDE SEQUENCE [LARGE SCALE GENOMIC DNA]</scope>
    <source>
        <strain evidence="2 3">1XM2-8</strain>
    </source>
</reference>
<dbReference type="SUPFAM" id="SSF53448">
    <property type="entry name" value="Nucleotide-diphospho-sugar transferases"/>
    <property type="match status" value="1"/>
</dbReference>
<organism evidence="2 3">
    <name type="scientific">Qipengyuania psychrotolerans</name>
    <dbReference type="NCBI Taxonomy" id="2867238"/>
    <lineage>
        <taxon>Bacteria</taxon>
        <taxon>Pseudomonadati</taxon>
        <taxon>Pseudomonadota</taxon>
        <taxon>Alphaproteobacteria</taxon>
        <taxon>Sphingomonadales</taxon>
        <taxon>Erythrobacteraceae</taxon>
        <taxon>Qipengyuania</taxon>
    </lineage>
</organism>
<dbReference type="Pfam" id="PF00535">
    <property type="entry name" value="Glycos_transf_2"/>
    <property type="match status" value="1"/>
</dbReference>
<protein>
    <submittedName>
        <fullName evidence="2">Glycosyltransferase</fullName>
        <ecNumber evidence="2">2.4.-.-</ecNumber>
    </submittedName>
</protein>
<dbReference type="InterPro" id="IPR029044">
    <property type="entry name" value="Nucleotide-diphossugar_trans"/>
</dbReference>